<accession>A0AAV3XP28</accession>
<protein>
    <submittedName>
        <fullName evidence="1">Uncharacterized protein</fullName>
    </submittedName>
</protein>
<evidence type="ECO:0000313" key="2">
    <source>
        <dbReference type="Proteomes" id="UP001050975"/>
    </source>
</evidence>
<sequence length="55" mass="5788">MFKGAIAVALPPSVALTNKVKLPKTPLAIVPVKVRLNWLKLSQLGKGLPLSSLAV</sequence>
<dbReference type="EMBL" id="BLAY01000223">
    <property type="protein sequence ID" value="GET43461.1"/>
    <property type="molecule type" value="Genomic_DNA"/>
</dbReference>
<keyword evidence="2" id="KW-1185">Reference proteome</keyword>
<evidence type="ECO:0000313" key="1">
    <source>
        <dbReference type="EMBL" id="GET43461.1"/>
    </source>
</evidence>
<proteinExistence type="predicted"/>
<comment type="caution">
    <text evidence="1">The sequence shown here is derived from an EMBL/GenBank/DDBJ whole genome shotgun (WGS) entry which is preliminary data.</text>
</comment>
<reference evidence="1" key="1">
    <citation type="submission" date="2019-10" db="EMBL/GenBank/DDBJ databases">
        <title>Draft genome sequece of Microseira wollei NIES-4236.</title>
        <authorList>
            <person name="Yamaguchi H."/>
            <person name="Suzuki S."/>
            <person name="Kawachi M."/>
        </authorList>
    </citation>
    <scope>NUCLEOTIDE SEQUENCE</scope>
    <source>
        <strain evidence="1">NIES-4236</strain>
    </source>
</reference>
<gene>
    <name evidence="1" type="ORF">MiSe_82850</name>
</gene>
<dbReference type="AlphaFoldDB" id="A0AAV3XP28"/>
<organism evidence="1 2">
    <name type="scientific">Microseira wollei NIES-4236</name>
    <dbReference type="NCBI Taxonomy" id="2530354"/>
    <lineage>
        <taxon>Bacteria</taxon>
        <taxon>Bacillati</taxon>
        <taxon>Cyanobacteriota</taxon>
        <taxon>Cyanophyceae</taxon>
        <taxon>Oscillatoriophycideae</taxon>
        <taxon>Aerosakkonematales</taxon>
        <taxon>Aerosakkonemataceae</taxon>
        <taxon>Microseira</taxon>
    </lineage>
</organism>
<dbReference type="Proteomes" id="UP001050975">
    <property type="component" value="Unassembled WGS sequence"/>
</dbReference>
<name>A0AAV3XP28_9CYAN</name>